<dbReference type="Pfam" id="PF02342">
    <property type="entry name" value="TerD"/>
    <property type="match status" value="1"/>
</dbReference>
<evidence type="ECO:0000313" key="3">
    <source>
        <dbReference type="Proteomes" id="UP000655751"/>
    </source>
</evidence>
<keyword evidence="3" id="KW-1185">Reference proteome</keyword>
<organism evidence="2 3">
    <name type="scientific">Nocardia bovistercoris</name>
    <dbReference type="NCBI Taxonomy" id="2785916"/>
    <lineage>
        <taxon>Bacteria</taxon>
        <taxon>Bacillati</taxon>
        <taxon>Actinomycetota</taxon>
        <taxon>Actinomycetes</taxon>
        <taxon>Mycobacteriales</taxon>
        <taxon>Nocardiaceae</taxon>
        <taxon>Nocardia</taxon>
    </lineage>
</organism>
<dbReference type="AlphaFoldDB" id="A0A931N1D0"/>
<proteinExistence type="predicted"/>
<comment type="caution">
    <text evidence="2">The sequence shown here is derived from an EMBL/GenBank/DDBJ whole genome shotgun (WGS) entry which is preliminary data.</text>
</comment>
<name>A0A931N1D0_9NOCA</name>
<protein>
    <submittedName>
        <fullName evidence="2">Tellurium resistance TerZ family protein</fullName>
    </submittedName>
</protein>
<sequence>MVSVAEDRTAGKDPALVAFGLGWDPVKRKLFGDKRDIDLNAAALLFDRTALVDVVFHEQLLSKDGSVRLLGDNLTGEGDGDDEIISVDLTRVAPGVTTILFLVTSYSGQSFDRIGNAFCRVVDSTTGSELSRKTLAHDGSTGFIAGKLTRAQQNWAYEVIGTPIEAQHPVEAIGALAPYL</sequence>
<dbReference type="PANTHER" id="PTHR32097">
    <property type="entry name" value="CAMP-BINDING PROTEIN 1-RELATED"/>
    <property type="match status" value="1"/>
</dbReference>
<feature type="domain" description="TerD" evidence="1">
    <location>
        <begin position="17"/>
        <end position="164"/>
    </location>
</feature>
<dbReference type="InterPro" id="IPR051324">
    <property type="entry name" value="Stress/Tellurium_Resist"/>
</dbReference>
<dbReference type="Proteomes" id="UP000655751">
    <property type="component" value="Unassembled WGS sequence"/>
</dbReference>
<evidence type="ECO:0000313" key="2">
    <source>
        <dbReference type="EMBL" id="MBH0775849.1"/>
    </source>
</evidence>
<dbReference type="InterPro" id="IPR003325">
    <property type="entry name" value="TerD"/>
</dbReference>
<dbReference type="CDD" id="cd06974">
    <property type="entry name" value="TerD_like"/>
    <property type="match status" value="1"/>
</dbReference>
<accession>A0A931N1D0</accession>
<evidence type="ECO:0000259" key="1">
    <source>
        <dbReference type="Pfam" id="PF02342"/>
    </source>
</evidence>
<dbReference type="PANTHER" id="PTHR32097:SF17">
    <property type="entry name" value="CAMP-BINDING PROTEIN 1-RELATED"/>
    <property type="match status" value="1"/>
</dbReference>
<dbReference type="EMBL" id="JADMLG010000002">
    <property type="protein sequence ID" value="MBH0775849.1"/>
    <property type="molecule type" value="Genomic_DNA"/>
</dbReference>
<reference evidence="2" key="1">
    <citation type="submission" date="2020-11" db="EMBL/GenBank/DDBJ databases">
        <title>Nocardia NEAU-351.nov., a novel actinomycete isolated from the cow dung.</title>
        <authorList>
            <person name="Zhang X."/>
        </authorList>
    </citation>
    <scope>NUCLEOTIDE SEQUENCE</scope>
    <source>
        <strain evidence="2">NEAU-351</strain>
    </source>
</reference>
<dbReference type="Gene3D" id="2.60.60.30">
    <property type="entry name" value="sav2460 like domains"/>
    <property type="match status" value="1"/>
</dbReference>
<gene>
    <name evidence="2" type="ORF">IT779_06070</name>
</gene>